<dbReference type="InterPro" id="IPR006094">
    <property type="entry name" value="Oxid_FAD_bind_N"/>
</dbReference>
<evidence type="ECO:0000256" key="1">
    <source>
        <dbReference type="ARBA" id="ARBA00022827"/>
    </source>
</evidence>
<keyword evidence="1" id="KW-0274">FAD</keyword>
<proteinExistence type="predicted"/>
<gene>
    <name evidence="3" type="ORF">DDZ16_09630</name>
</gene>
<dbReference type="InterPro" id="IPR016167">
    <property type="entry name" value="FAD-bd_PCMH_sub1"/>
</dbReference>
<dbReference type="Pfam" id="PF01565">
    <property type="entry name" value="FAD_binding_4"/>
    <property type="match status" value="1"/>
</dbReference>
<dbReference type="Gene3D" id="3.30.465.10">
    <property type="match status" value="1"/>
</dbReference>
<keyword evidence="4" id="KW-1185">Reference proteome</keyword>
<dbReference type="InterPro" id="IPR016169">
    <property type="entry name" value="FAD-bd_PCMH_sub2"/>
</dbReference>
<dbReference type="OrthoDB" id="9767256at2"/>
<dbReference type="Gene3D" id="3.30.43.10">
    <property type="entry name" value="Uridine Diphospho-n-acetylenolpyruvylglucosamine Reductase, domain 2"/>
    <property type="match status" value="1"/>
</dbReference>
<sequence length="610" mass="68219">MHEPLNTAKNCRHYAMCKIDFLGSGVCASGPEKHYVSFYPQGRMDLYAALAEGKVPVTEKCLEIADTCDLCGKCDYQCYFVTELRPTKAMEALKDYVADHLEKSGEVVKEEVDEVLKELKKIVGDFWATSDRAIAVTYSHDPSPVAEPTMPDYVIMPETREEVSAIVKLLNLHDIPFAVRGNGSSVMGFVMSSGAVLDMNRMKTIEFDEKNWLVKTGAGVTAFDLQKSAQERGYRVNAAEPSALVCANIMCSGIFSLFSASYGTAADNYIDAEFVSKDGTPFKLSDKDAPNLFAFNPSDGTIPAICTSASIRLHPVTGDEEGILIPFATMDEALDFSKECATHRIGMAIGVLGGEYLSTFMAPTKKLAWEIKNTFQKELGIEYLVLVIGGKYDIKTIQNMELPTIDQELFKALYLGMPSLRSANWLSLLKEMSDDEPFSYLKLNGFTDLSETALSPSPEQLAKEVDPELQSFFKKLFDKPEMTDLVWLNMFRIISSRMGREKHVVALIIYLPIDNALIAEIDGEFRRIAEKHQIKNDYGFITPLDNGKRCVFEYDYYLDQNDPDEIAHMQQALGEAAMMIEGYVKKTGTVKSIFQLFTQGFCRKENFLYS</sequence>
<organism evidence="3 4">
    <name type="scientific">Marinilabilia rubra</name>
    <dbReference type="NCBI Taxonomy" id="2162893"/>
    <lineage>
        <taxon>Bacteria</taxon>
        <taxon>Pseudomonadati</taxon>
        <taxon>Bacteroidota</taxon>
        <taxon>Bacteroidia</taxon>
        <taxon>Marinilabiliales</taxon>
        <taxon>Marinilabiliaceae</taxon>
        <taxon>Marinilabilia</taxon>
    </lineage>
</organism>
<dbReference type="InterPro" id="IPR016166">
    <property type="entry name" value="FAD-bd_PCMH"/>
</dbReference>
<evidence type="ECO:0000313" key="4">
    <source>
        <dbReference type="Proteomes" id="UP000244956"/>
    </source>
</evidence>
<dbReference type="RefSeq" id="WP_109264234.1">
    <property type="nucleotide sequence ID" value="NZ_QEWP01000006.1"/>
</dbReference>
<dbReference type="PANTHER" id="PTHR42934">
    <property type="entry name" value="GLYCOLATE OXIDASE SUBUNIT GLCD"/>
    <property type="match status" value="1"/>
</dbReference>
<feature type="domain" description="FAD-binding PCMH-type" evidence="2">
    <location>
        <begin position="146"/>
        <end position="316"/>
    </location>
</feature>
<evidence type="ECO:0000313" key="3">
    <source>
        <dbReference type="EMBL" id="PWD99695.1"/>
    </source>
</evidence>
<protein>
    <recommendedName>
        <fullName evidence="2">FAD-binding PCMH-type domain-containing protein</fullName>
    </recommendedName>
</protein>
<name>A0A2U2B9F0_9BACT</name>
<dbReference type="PROSITE" id="PS51387">
    <property type="entry name" value="FAD_PCMH"/>
    <property type="match status" value="1"/>
</dbReference>
<dbReference type="InterPro" id="IPR036318">
    <property type="entry name" value="FAD-bd_PCMH-like_sf"/>
</dbReference>
<dbReference type="InterPro" id="IPR051914">
    <property type="entry name" value="FAD-linked_OxidoTrans_Type4"/>
</dbReference>
<evidence type="ECO:0000259" key="2">
    <source>
        <dbReference type="PROSITE" id="PS51387"/>
    </source>
</evidence>
<dbReference type="AlphaFoldDB" id="A0A2U2B9F0"/>
<dbReference type="GO" id="GO:0071949">
    <property type="term" value="F:FAD binding"/>
    <property type="evidence" value="ECO:0007669"/>
    <property type="project" value="InterPro"/>
</dbReference>
<comment type="caution">
    <text evidence="3">The sequence shown here is derived from an EMBL/GenBank/DDBJ whole genome shotgun (WGS) entry which is preliminary data.</text>
</comment>
<dbReference type="Proteomes" id="UP000244956">
    <property type="component" value="Unassembled WGS sequence"/>
</dbReference>
<dbReference type="SUPFAM" id="SSF56176">
    <property type="entry name" value="FAD-binding/transporter-associated domain-like"/>
    <property type="match status" value="1"/>
</dbReference>
<keyword evidence="1" id="KW-0285">Flavoprotein</keyword>
<accession>A0A2U2B9F0</accession>
<dbReference type="EMBL" id="QEWP01000006">
    <property type="protein sequence ID" value="PWD99695.1"/>
    <property type="molecule type" value="Genomic_DNA"/>
</dbReference>
<reference evidence="3 4" key="1">
    <citation type="submission" date="2018-05" db="EMBL/GenBank/DDBJ databases">
        <title>Marinilabilia rubrum sp. nov., isolated from saltern sediment.</title>
        <authorList>
            <person name="Zhang R."/>
        </authorList>
    </citation>
    <scope>NUCLEOTIDE SEQUENCE [LARGE SCALE GENOMIC DNA]</scope>
    <source>
        <strain evidence="3 4">WTE16</strain>
    </source>
</reference>
<dbReference type="PANTHER" id="PTHR42934:SF2">
    <property type="entry name" value="GLYCOLATE OXIDASE SUBUNIT GLCD"/>
    <property type="match status" value="1"/>
</dbReference>